<dbReference type="InParanoid" id="D1YUX5"/>
<dbReference type="PANTHER" id="PTHR12110:SF21">
    <property type="entry name" value="XYLOSE ISOMERASE-LIKE TIM BARREL DOMAIN-CONTAINING PROTEIN"/>
    <property type="match status" value="1"/>
</dbReference>
<feature type="domain" description="Xylose isomerase-like TIM barrel" evidence="1">
    <location>
        <begin position="20"/>
        <end position="257"/>
    </location>
</feature>
<dbReference type="AlphaFoldDB" id="D1YUX5"/>
<keyword evidence="3" id="KW-1185">Reference proteome</keyword>
<dbReference type="InterPro" id="IPR013022">
    <property type="entry name" value="Xyl_isomerase-like_TIM-brl"/>
</dbReference>
<dbReference type="Gene3D" id="3.20.20.150">
    <property type="entry name" value="Divalent-metal-dependent TIM barrel enzymes"/>
    <property type="match status" value="1"/>
</dbReference>
<dbReference type="InterPro" id="IPR050312">
    <property type="entry name" value="IolE/XylAMocC-like"/>
</dbReference>
<dbReference type="STRING" id="304371.MCP_0175"/>
<dbReference type="KEGG" id="mpd:MCP_0175"/>
<dbReference type="Pfam" id="PF01261">
    <property type="entry name" value="AP_endonuc_2"/>
    <property type="match status" value="1"/>
</dbReference>
<dbReference type="OrthoDB" id="59344at2157"/>
<protein>
    <recommendedName>
        <fullName evidence="1">Xylose isomerase-like TIM barrel domain-containing protein</fullName>
    </recommendedName>
</protein>
<dbReference type="InterPro" id="IPR036237">
    <property type="entry name" value="Xyl_isomerase-like_sf"/>
</dbReference>
<dbReference type="GeneID" id="8680326"/>
<reference evidence="2 3" key="1">
    <citation type="journal article" date="2007" name="Appl. Environ. Microbiol.">
        <title>Isolation of key methanogens for global methane emission from rice paddy fields: a novel isolate affiliated with the clone cluster rice cluster I.</title>
        <authorList>
            <person name="Sakai S."/>
            <person name="Imachi H."/>
            <person name="Sekiguchi Y."/>
            <person name="Ohashi A."/>
            <person name="Harada H."/>
            <person name="Kamagata Y."/>
        </authorList>
    </citation>
    <scope>NUCLEOTIDE SEQUENCE [LARGE SCALE GENOMIC DNA]</scope>
    <source>
        <strain evidence="3">DSM 17711 / JCM 13418 / NBRC 101707 / SANAE</strain>
    </source>
</reference>
<dbReference type="RefSeq" id="WP_012898927.1">
    <property type="nucleotide sequence ID" value="NC_013665.1"/>
</dbReference>
<organism evidence="2 3">
    <name type="scientific">Methanocella paludicola (strain DSM 17711 / JCM 13418 / NBRC 101707 / SANAE)</name>
    <dbReference type="NCBI Taxonomy" id="304371"/>
    <lineage>
        <taxon>Archaea</taxon>
        <taxon>Methanobacteriati</taxon>
        <taxon>Methanobacteriota</taxon>
        <taxon>Stenosarchaea group</taxon>
        <taxon>Methanomicrobia</taxon>
        <taxon>Methanocellales</taxon>
        <taxon>Methanocellaceae</taxon>
        <taxon>Methanocella</taxon>
    </lineage>
</organism>
<dbReference type="EMBL" id="AP011532">
    <property type="protein sequence ID" value="BAI60247.1"/>
    <property type="molecule type" value="Genomic_DNA"/>
</dbReference>
<accession>D1YUX5</accession>
<evidence type="ECO:0000313" key="2">
    <source>
        <dbReference type="EMBL" id="BAI60247.1"/>
    </source>
</evidence>
<gene>
    <name evidence="2" type="ordered locus">MCP_0175</name>
</gene>
<dbReference type="eggNOG" id="arCOG01895">
    <property type="taxonomic scope" value="Archaea"/>
</dbReference>
<proteinExistence type="predicted"/>
<dbReference type="Proteomes" id="UP000001882">
    <property type="component" value="Chromosome"/>
</dbReference>
<reference evidence="2 3" key="2">
    <citation type="journal article" date="2008" name="Int. J. Syst. Evol. Microbiol.">
        <title>Methanocella paludicola gen. nov., sp. nov., a methane-producing archaeon, the first isolate of the lineage 'Rice Cluster I', and proposal of the new archaeal order Methanocellales ord. nov.</title>
        <authorList>
            <person name="Sakai S."/>
            <person name="Imachi H."/>
            <person name="Hanada S."/>
            <person name="Ohashi A."/>
            <person name="Harada H."/>
            <person name="Kamagata Y."/>
        </authorList>
    </citation>
    <scope>NUCLEOTIDE SEQUENCE [LARGE SCALE GENOMIC DNA]</scope>
    <source>
        <strain evidence="3">DSM 17711 / JCM 13418 / NBRC 101707 / SANAE</strain>
    </source>
</reference>
<dbReference type="PANTHER" id="PTHR12110">
    <property type="entry name" value="HYDROXYPYRUVATE ISOMERASE"/>
    <property type="match status" value="1"/>
</dbReference>
<sequence>MYYGTLADPKGDSDILQEINYAKDAGFDFLEISAEGPKFTTSKLLSRAGEIKKARDEAGIFFTCHTPWGWNVGNPYKPIRDATLSEVIGVIGFAEEVEARLVTVHMHTRFGLYHRDEMIRHMAEGLSVLCDRAEKSGMPVTVENVDQSVDDFKKLFELEPRAKFHLDVGHANISCKGGANIADFIDTFKDRLYHVHVHDNKGGHGVDGDLHLALGMGNIDWHKVVNALKAAKYDKTVTFEVFSKNRQYLETSLDVFRGLAGGR</sequence>
<evidence type="ECO:0000313" key="3">
    <source>
        <dbReference type="Proteomes" id="UP000001882"/>
    </source>
</evidence>
<dbReference type="SUPFAM" id="SSF51658">
    <property type="entry name" value="Xylose isomerase-like"/>
    <property type="match status" value="1"/>
</dbReference>
<name>D1YUX5_METPS</name>
<evidence type="ECO:0000259" key="1">
    <source>
        <dbReference type="Pfam" id="PF01261"/>
    </source>
</evidence>
<reference evidence="3" key="3">
    <citation type="journal article" date="2011" name="PLoS ONE">
        <title>Genome sequence of a mesophilic hydrogenotrophic methanogen Methanocella paludicola, the first cultivated representative of the order Methanocellales.</title>
        <authorList>
            <person name="Sakai S."/>
            <person name="Takaki Y."/>
            <person name="Shimamura S."/>
            <person name="Sekine M."/>
            <person name="Tajima T."/>
            <person name="Kosugi H."/>
            <person name="Ichikawa N."/>
            <person name="Tasumi E."/>
            <person name="Hiraki A.T."/>
            <person name="Shimizu A."/>
            <person name="Kato Y."/>
            <person name="Nishiko R."/>
            <person name="Mori K."/>
            <person name="Fujita N."/>
            <person name="Imachi H."/>
            <person name="Takai K."/>
        </authorList>
    </citation>
    <scope>NUCLEOTIDE SEQUENCE [LARGE SCALE GENOMIC DNA]</scope>
    <source>
        <strain evidence="3">DSM 17711 / JCM 13418 / NBRC 101707 / SANAE</strain>
    </source>
</reference>